<feature type="compositionally biased region" description="Polar residues" evidence="1">
    <location>
        <begin position="130"/>
        <end position="162"/>
    </location>
</feature>
<feature type="region of interest" description="Disordered" evidence="1">
    <location>
        <begin position="240"/>
        <end position="334"/>
    </location>
</feature>
<protein>
    <submittedName>
        <fullName evidence="3">Uncharacterized protein</fullName>
    </submittedName>
</protein>
<evidence type="ECO:0000256" key="1">
    <source>
        <dbReference type="SAM" id="MobiDB-lite"/>
    </source>
</evidence>
<feature type="region of interest" description="Disordered" evidence="1">
    <location>
        <begin position="1"/>
        <end position="70"/>
    </location>
</feature>
<accession>A0A914DPN7</accession>
<sequence>MREEPGQTCTESTNNSSNISDSKESLMSVIDHTNMSAEAGDNKPQSTNEFDDSCFKTPELPNRNRRKLGVRMNGHINELSSCTNGSRVKTEPIDSLKKLTLDSDNTSKTLDSNDADETKPSIEDLCELKPSTSSLSDVSETRSQSPLKSPTKTSSAKGSSYTCPHTKKFLSTAFPKLPAKSLSDKELDLLNEIIIDEFSLLVFRSLDDYKVFKVEEDEKIAREKLLADEAKRKADEPIISTTPCAKNNNMIKKKVGRKSKAEKAREEEERRRLKAERKEQRKRERREHRLREKRELKAKGLLPKRKEKRTEEEKQRHLEEKQRQKEEKRLEKERLREEKRQLKIRVSIPCLKTLMVEKLIKYRLFY</sequence>
<evidence type="ECO:0000313" key="3">
    <source>
        <dbReference type="WBParaSite" id="ACRNAN_scaffold3505.g8728.t1"/>
    </source>
</evidence>
<feature type="compositionally biased region" description="Polar residues" evidence="1">
    <location>
        <begin position="240"/>
        <end position="250"/>
    </location>
</feature>
<name>A0A914DPN7_9BILA</name>
<feature type="region of interest" description="Disordered" evidence="1">
    <location>
        <begin position="103"/>
        <end position="162"/>
    </location>
</feature>
<dbReference type="WBParaSite" id="ACRNAN_scaffold3505.g8728.t1">
    <property type="protein sequence ID" value="ACRNAN_scaffold3505.g8728.t1"/>
    <property type="gene ID" value="ACRNAN_scaffold3505.g8728"/>
</dbReference>
<keyword evidence="2" id="KW-1185">Reference proteome</keyword>
<feature type="compositionally biased region" description="Polar residues" evidence="1">
    <location>
        <begin position="7"/>
        <end position="20"/>
    </location>
</feature>
<evidence type="ECO:0000313" key="2">
    <source>
        <dbReference type="Proteomes" id="UP000887540"/>
    </source>
</evidence>
<organism evidence="2 3">
    <name type="scientific">Acrobeloides nanus</name>
    <dbReference type="NCBI Taxonomy" id="290746"/>
    <lineage>
        <taxon>Eukaryota</taxon>
        <taxon>Metazoa</taxon>
        <taxon>Ecdysozoa</taxon>
        <taxon>Nematoda</taxon>
        <taxon>Chromadorea</taxon>
        <taxon>Rhabditida</taxon>
        <taxon>Tylenchina</taxon>
        <taxon>Cephalobomorpha</taxon>
        <taxon>Cephaloboidea</taxon>
        <taxon>Cephalobidae</taxon>
        <taxon>Acrobeloides</taxon>
    </lineage>
</organism>
<feature type="compositionally biased region" description="Basic and acidic residues" evidence="1">
    <location>
        <begin position="308"/>
        <end position="334"/>
    </location>
</feature>
<reference evidence="3" key="1">
    <citation type="submission" date="2022-11" db="UniProtKB">
        <authorList>
            <consortium name="WormBaseParasite"/>
        </authorList>
    </citation>
    <scope>IDENTIFICATION</scope>
</reference>
<dbReference type="Proteomes" id="UP000887540">
    <property type="component" value="Unplaced"/>
</dbReference>
<feature type="compositionally biased region" description="Polar residues" evidence="1">
    <location>
        <begin position="103"/>
        <end position="112"/>
    </location>
</feature>
<dbReference type="AlphaFoldDB" id="A0A914DPN7"/>
<proteinExistence type="predicted"/>
<feature type="compositionally biased region" description="Basic and acidic residues" evidence="1">
    <location>
        <begin position="259"/>
        <end position="298"/>
    </location>
</feature>